<organism evidence="2 3">
    <name type="scientific">Vicia faba</name>
    <name type="common">Broad bean</name>
    <name type="synonym">Faba vulgaris</name>
    <dbReference type="NCBI Taxonomy" id="3906"/>
    <lineage>
        <taxon>Eukaryota</taxon>
        <taxon>Viridiplantae</taxon>
        <taxon>Streptophyta</taxon>
        <taxon>Embryophyta</taxon>
        <taxon>Tracheophyta</taxon>
        <taxon>Spermatophyta</taxon>
        <taxon>Magnoliopsida</taxon>
        <taxon>eudicotyledons</taxon>
        <taxon>Gunneridae</taxon>
        <taxon>Pentapetalae</taxon>
        <taxon>rosids</taxon>
        <taxon>fabids</taxon>
        <taxon>Fabales</taxon>
        <taxon>Fabaceae</taxon>
        <taxon>Papilionoideae</taxon>
        <taxon>50 kb inversion clade</taxon>
        <taxon>NPAAA clade</taxon>
        <taxon>Hologalegina</taxon>
        <taxon>IRL clade</taxon>
        <taxon>Fabeae</taxon>
        <taxon>Vicia</taxon>
    </lineage>
</organism>
<dbReference type="EMBL" id="OX451741">
    <property type="protein sequence ID" value="CAI8616876.1"/>
    <property type="molecule type" value="Genomic_DNA"/>
</dbReference>
<dbReference type="Proteomes" id="UP001157006">
    <property type="component" value="Chromosome 6"/>
</dbReference>
<proteinExistence type="predicted"/>
<protein>
    <recommendedName>
        <fullName evidence="1">Reverse transcriptase zinc-binding domain-containing protein</fullName>
    </recommendedName>
</protein>
<evidence type="ECO:0000313" key="2">
    <source>
        <dbReference type="EMBL" id="CAI8616876.1"/>
    </source>
</evidence>
<evidence type="ECO:0000313" key="3">
    <source>
        <dbReference type="Proteomes" id="UP001157006"/>
    </source>
</evidence>
<feature type="domain" description="Reverse transcriptase zinc-binding" evidence="1">
    <location>
        <begin position="113"/>
        <end position="184"/>
    </location>
</feature>
<keyword evidence="3" id="KW-1185">Reference proteome</keyword>
<sequence length="189" mass="20982">MGVLGGLTAAGQKFSSLWWRDLFPLTSTTDFQSDCVHGYLSCKLGSGDCILFWKIGEMGELVADYWVWRFSSESDLFSLTVGAQVAELLSLLDSVAPNFEESDGGNFNEEWKAANKSIWAASVPSKIRVFGWRCLLGRIATKVQLSKRGIASRINDNNMCVFCFSAVETLEHILFSCPRSVSVWANVLF</sequence>
<gene>
    <name evidence="2" type="ORF">VFH_VI049720</name>
</gene>
<dbReference type="AlphaFoldDB" id="A0AAV1B2K2"/>
<dbReference type="InterPro" id="IPR026960">
    <property type="entry name" value="RVT-Znf"/>
</dbReference>
<evidence type="ECO:0000259" key="1">
    <source>
        <dbReference type="Pfam" id="PF13966"/>
    </source>
</evidence>
<name>A0AAV1B2K2_VICFA</name>
<reference evidence="2 3" key="1">
    <citation type="submission" date="2023-01" db="EMBL/GenBank/DDBJ databases">
        <authorList>
            <person name="Kreplak J."/>
        </authorList>
    </citation>
    <scope>NUCLEOTIDE SEQUENCE [LARGE SCALE GENOMIC DNA]</scope>
</reference>
<dbReference type="Pfam" id="PF13966">
    <property type="entry name" value="zf-RVT"/>
    <property type="match status" value="1"/>
</dbReference>
<accession>A0AAV1B2K2</accession>